<dbReference type="Proteomes" id="UP000449710">
    <property type="component" value="Unassembled WGS sequence"/>
</dbReference>
<dbReference type="Pfam" id="PF02779">
    <property type="entry name" value="Transket_pyr"/>
    <property type="match status" value="1"/>
</dbReference>
<proteinExistence type="inferred from homology"/>
<dbReference type="InterPro" id="IPR005477">
    <property type="entry name" value="Dxylulose-5-P_synthase"/>
</dbReference>
<evidence type="ECO:0000256" key="4">
    <source>
        <dbReference type="ARBA" id="ARBA00022679"/>
    </source>
</evidence>
<feature type="binding site" evidence="10">
    <location>
        <position position="146"/>
    </location>
    <ligand>
        <name>Mg(2+)</name>
        <dbReference type="ChEBI" id="CHEBI:18420"/>
    </ligand>
</feature>
<dbReference type="InterPro" id="IPR009014">
    <property type="entry name" value="Transketo_C/PFOR_II"/>
</dbReference>
<dbReference type="EMBL" id="SUMG01000011">
    <property type="protein sequence ID" value="NBG88779.1"/>
    <property type="molecule type" value="Genomic_DNA"/>
</dbReference>
<evidence type="ECO:0000256" key="8">
    <source>
        <dbReference type="ARBA" id="ARBA00023052"/>
    </source>
</evidence>
<comment type="cofactor">
    <cofactor evidence="10">
        <name>Mg(2+)</name>
        <dbReference type="ChEBI" id="CHEBI:18420"/>
    </cofactor>
    <text evidence="10">Binds 1 Mg(2+) ion per subunit.</text>
</comment>
<feature type="binding site" evidence="10">
    <location>
        <begin position="147"/>
        <end position="148"/>
    </location>
    <ligand>
        <name>thiamine diphosphate</name>
        <dbReference type="ChEBI" id="CHEBI:58937"/>
    </ligand>
</feature>
<dbReference type="PROSITE" id="PS00801">
    <property type="entry name" value="TRANSKETOLASE_1"/>
    <property type="match status" value="1"/>
</dbReference>
<keyword evidence="8 10" id="KW-0786">Thiamine pyrophosphate</keyword>
<dbReference type="InterPro" id="IPR049557">
    <property type="entry name" value="Transketolase_CS"/>
</dbReference>
<keyword evidence="13" id="KW-1185">Reference proteome</keyword>
<dbReference type="AlphaFoldDB" id="A0AA43XM45"/>
<dbReference type="SUPFAM" id="SSF52518">
    <property type="entry name" value="Thiamin diphosphate-binding fold (THDP-binding)"/>
    <property type="match status" value="2"/>
</dbReference>
<dbReference type="SUPFAM" id="SSF52922">
    <property type="entry name" value="TK C-terminal domain-like"/>
    <property type="match status" value="1"/>
</dbReference>
<dbReference type="PROSITE" id="PS00802">
    <property type="entry name" value="TRANSKETOLASE_2"/>
    <property type="match status" value="1"/>
</dbReference>
<evidence type="ECO:0000259" key="11">
    <source>
        <dbReference type="SMART" id="SM00861"/>
    </source>
</evidence>
<organism evidence="12 13">
    <name type="scientific">Isachenkonia alkalipeptolytica</name>
    <dbReference type="NCBI Taxonomy" id="2565777"/>
    <lineage>
        <taxon>Bacteria</taxon>
        <taxon>Bacillati</taxon>
        <taxon>Bacillota</taxon>
        <taxon>Clostridia</taxon>
        <taxon>Eubacteriales</taxon>
        <taxon>Clostridiaceae</taxon>
        <taxon>Isachenkonia</taxon>
    </lineage>
</organism>
<evidence type="ECO:0000256" key="6">
    <source>
        <dbReference type="ARBA" id="ARBA00022842"/>
    </source>
</evidence>
<feature type="binding site" evidence="10">
    <location>
        <position position="367"/>
    </location>
    <ligand>
        <name>thiamine diphosphate</name>
        <dbReference type="ChEBI" id="CHEBI:58937"/>
    </ligand>
</feature>
<dbReference type="Gene3D" id="3.40.50.920">
    <property type="match status" value="1"/>
</dbReference>
<comment type="catalytic activity">
    <reaction evidence="10">
        <text>D-glyceraldehyde 3-phosphate + pyruvate + H(+) = 1-deoxy-D-xylulose 5-phosphate + CO2</text>
        <dbReference type="Rhea" id="RHEA:12605"/>
        <dbReference type="ChEBI" id="CHEBI:15361"/>
        <dbReference type="ChEBI" id="CHEBI:15378"/>
        <dbReference type="ChEBI" id="CHEBI:16526"/>
        <dbReference type="ChEBI" id="CHEBI:57792"/>
        <dbReference type="ChEBI" id="CHEBI:59776"/>
        <dbReference type="EC" id="2.2.1.7"/>
    </reaction>
</comment>
<feature type="binding site" evidence="10">
    <location>
        <position position="175"/>
    </location>
    <ligand>
        <name>Mg(2+)</name>
        <dbReference type="ChEBI" id="CHEBI:18420"/>
    </ligand>
</feature>
<comment type="similarity">
    <text evidence="2 10">Belongs to the transketolase family. DXPS subfamily.</text>
</comment>
<dbReference type="CDD" id="cd07033">
    <property type="entry name" value="TPP_PYR_DXS_TK_like"/>
    <property type="match status" value="1"/>
</dbReference>
<feature type="binding site" evidence="10">
    <location>
        <position position="175"/>
    </location>
    <ligand>
        <name>thiamine diphosphate</name>
        <dbReference type="ChEBI" id="CHEBI:58937"/>
    </ligand>
</feature>
<dbReference type="GO" id="GO:0008661">
    <property type="term" value="F:1-deoxy-D-xylulose-5-phosphate synthase activity"/>
    <property type="evidence" value="ECO:0007669"/>
    <property type="project" value="UniProtKB-UniRule"/>
</dbReference>
<evidence type="ECO:0000256" key="3">
    <source>
        <dbReference type="ARBA" id="ARBA00011738"/>
    </source>
</evidence>
<dbReference type="GO" id="GO:0019288">
    <property type="term" value="P:isopentenyl diphosphate biosynthetic process, methylerythritol 4-phosphate pathway"/>
    <property type="evidence" value="ECO:0007669"/>
    <property type="project" value="TreeGrafter"/>
</dbReference>
<evidence type="ECO:0000313" key="13">
    <source>
        <dbReference type="Proteomes" id="UP000449710"/>
    </source>
</evidence>
<evidence type="ECO:0000256" key="7">
    <source>
        <dbReference type="ARBA" id="ARBA00022977"/>
    </source>
</evidence>
<dbReference type="RefSeq" id="WP_160721740.1">
    <property type="nucleotide sequence ID" value="NZ_SUMG01000011.1"/>
</dbReference>
<comment type="caution">
    <text evidence="12">The sequence shown here is derived from an EMBL/GenBank/DDBJ whole genome shotgun (WGS) entry which is preliminary data.</text>
</comment>
<dbReference type="EC" id="2.2.1.7" evidence="10"/>
<dbReference type="GO" id="GO:0000287">
    <property type="term" value="F:magnesium ion binding"/>
    <property type="evidence" value="ECO:0007669"/>
    <property type="project" value="UniProtKB-UniRule"/>
</dbReference>
<evidence type="ECO:0000256" key="10">
    <source>
        <dbReference type="HAMAP-Rule" id="MF_00315"/>
    </source>
</evidence>
<reference evidence="12 13" key="1">
    <citation type="submission" date="2019-04" db="EMBL/GenBank/DDBJ databases">
        <title>Isachenkonia alkalipeptolytica gen. nov. sp. nov. a new anaerobic, alkiliphilic organothrophic bacterium capable to reduce synthesized ferrihydrite isolated from a soda lake.</title>
        <authorList>
            <person name="Toshchakov S.V."/>
            <person name="Zavarzina D.G."/>
            <person name="Zhilina T.N."/>
            <person name="Kostrikina N.A."/>
            <person name="Kublanov I.V."/>
        </authorList>
    </citation>
    <scope>NUCLEOTIDE SEQUENCE [LARGE SCALE GENOMIC DNA]</scope>
    <source>
        <strain evidence="12 13">Z-1701</strain>
    </source>
</reference>
<feature type="domain" description="Transketolase-like pyrimidine-binding" evidence="11">
    <location>
        <begin position="316"/>
        <end position="479"/>
    </location>
</feature>
<dbReference type="GO" id="GO:0005829">
    <property type="term" value="C:cytosol"/>
    <property type="evidence" value="ECO:0007669"/>
    <property type="project" value="TreeGrafter"/>
</dbReference>
<sequence length="633" mass="69551">MYKYLTNVNSPDDLKELDEMEIEKLANEIRFFLLENVSKTGGHLASNLGVIELTLAMHSVFDTTTDKIVWDVGHQSYVHKLVTGRRNQFESLRQYKGLSGFPKRGESVHDHFETGHSSTSISAALGIATARDLSNETYDVTAIIGDGALSGGMAFEALNHVGQNKTNINIILNDNEMSISENTGGLSQYLAKVRAMPVYSKVKGDVEALINHIPAVGKSMVKTAGKAKDSIKYFFVPGVLFEEIGITYIGPIDGHDYGRIQEALKRAKAIKGPVLVHVLTKKGKGYIHAEERPEKYHGVSSFDISTGKPLKASNKVSFSKVVGRTLVEIAEDNPKITAITAAMPDGTGIAEFSEKFPQRFFDVGIAEQHAVTLAAGQSVAGLHPFFAVYSTFLQRGFDQVLHDVALQNLPLTLLLDRAGVVGADGETHQGIYDIGYLSLIPNLQILSPENGTELHAMIKYSLEAKAPVAIRYPKADARECDFNSDIKIAKGKAKITKQYGDDVVVFAFGPIHKNAEEAVEKLREQNTNATLVNLRFAKPLDQQTIIDLSQKAGRIYTIEDHALIGGVGSHIVQVLNEHQISKPVYRFGYPDHFIHQGSISEIYQEYGMDAEAIANKILSDARPKLRNVKSFMK</sequence>
<comment type="cofactor">
    <cofactor evidence="10">
        <name>thiamine diphosphate</name>
        <dbReference type="ChEBI" id="CHEBI:58937"/>
    </cofactor>
    <text evidence="10">Binds 1 thiamine pyrophosphate per subunit.</text>
</comment>
<evidence type="ECO:0000256" key="2">
    <source>
        <dbReference type="ARBA" id="ARBA00011081"/>
    </source>
</evidence>
<dbReference type="PANTHER" id="PTHR43322">
    <property type="entry name" value="1-D-DEOXYXYLULOSE 5-PHOSPHATE SYNTHASE-RELATED"/>
    <property type="match status" value="1"/>
</dbReference>
<comment type="function">
    <text evidence="10">Catalyzes the acyloin condensation reaction between C atoms 2 and 3 of pyruvate and glyceraldehyde 3-phosphate to yield 1-deoxy-D-xylulose-5-phosphate (DXP).</text>
</comment>
<dbReference type="NCBIfam" id="TIGR00204">
    <property type="entry name" value="dxs"/>
    <property type="match status" value="1"/>
</dbReference>
<feature type="binding site" evidence="10">
    <location>
        <position position="74"/>
    </location>
    <ligand>
        <name>thiamine diphosphate</name>
        <dbReference type="ChEBI" id="CHEBI:58937"/>
    </ligand>
</feature>
<dbReference type="CDD" id="cd02007">
    <property type="entry name" value="TPP_DXS"/>
    <property type="match status" value="1"/>
</dbReference>
<dbReference type="InterPro" id="IPR029061">
    <property type="entry name" value="THDP-binding"/>
</dbReference>
<dbReference type="Pfam" id="PF13292">
    <property type="entry name" value="DXP_synthase_N"/>
    <property type="match status" value="1"/>
</dbReference>
<keyword evidence="7 10" id="KW-0784">Thiamine biosynthesis</keyword>
<dbReference type="InterPro" id="IPR005475">
    <property type="entry name" value="Transketolase-like_Pyr-bd"/>
</dbReference>
<dbReference type="Pfam" id="PF02780">
    <property type="entry name" value="Transketolase_C"/>
    <property type="match status" value="1"/>
</dbReference>
<keyword evidence="5 10" id="KW-0479">Metal-binding</keyword>
<keyword evidence="6 10" id="KW-0460">Magnesium</keyword>
<dbReference type="Gene3D" id="3.40.50.970">
    <property type="match status" value="2"/>
</dbReference>
<keyword evidence="9 10" id="KW-0414">Isoprene biosynthesis</keyword>
<evidence type="ECO:0000256" key="9">
    <source>
        <dbReference type="ARBA" id="ARBA00023229"/>
    </source>
</evidence>
<dbReference type="GO" id="GO:0030976">
    <property type="term" value="F:thiamine pyrophosphate binding"/>
    <property type="evidence" value="ECO:0007669"/>
    <property type="project" value="UniProtKB-UniRule"/>
</dbReference>
<feature type="binding site" evidence="10">
    <location>
        <position position="286"/>
    </location>
    <ligand>
        <name>thiamine diphosphate</name>
        <dbReference type="ChEBI" id="CHEBI:58937"/>
    </ligand>
</feature>
<dbReference type="InterPro" id="IPR020826">
    <property type="entry name" value="Transketolase_BS"/>
</dbReference>
<dbReference type="HAMAP" id="MF_00315">
    <property type="entry name" value="DXP_synth"/>
    <property type="match status" value="1"/>
</dbReference>
<keyword evidence="4 10" id="KW-0808">Transferase</keyword>
<feature type="binding site" evidence="10">
    <location>
        <begin position="115"/>
        <end position="117"/>
    </location>
    <ligand>
        <name>thiamine diphosphate</name>
        <dbReference type="ChEBI" id="CHEBI:58937"/>
    </ligand>
</feature>
<dbReference type="InterPro" id="IPR033248">
    <property type="entry name" value="Transketolase_C"/>
</dbReference>
<comment type="pathway">
    <text evidence="1 10">Metabolic intermediate biosynthesis; 1-deoxy-D-xylulose 5-phosphate biosynthesis; 1-deoxy-D-xylulose 5-phosphate from D-glyceraldehyde 3-phosphate and pyruvate: step 1/1.</text>
</comment>
<evidence type="ECO:0000256" key="1">
    <source>
        <dbReference type="ARBA" id="ARBA00004980"/>
    </source>
</evidence>
<dbReference type="NCBIfam" id="NF003933">
    <property type="entry name" value="PRK05444.2-2"/>
    <property type="match status" value="1"/>
</dbReference>
<evidence type="ECO:0000313" key="12">
    <source>
        <dbReference type="EMBL" id="NBG88779.1"/>
    </source>
</evidence>
<dbReference type="PANTHER" id="PTHR43322:SF5">
    <property type="entry name" value="1-DEOXY-D-XYLULOSE-5-PHOSPHATE SYNTHASE, CHLOROPLASTIC"/>
    <property type="match status" value="1"/>
</dbReference>
<accession>A0AA43XM45</accession>
<dbReference type="GO" id="GO:0009228">
    <property type="term" value="P:thiamine biosynthetic process"/>
    <property type="evidence" value="ECO:0007669"/>
    <property type="project" value="UniProtKB-UniRule"/>
</dbReference>
<dbReference type="SMART" id="SM00861">
    <property type="entry name" value="Transket_pyr"/>
    <property type="match status" value="1"/>
</dbReference>
<comment type="subunit">
    <text evidence="3 10">Homodimer.</text>
</comment>
<gene>
    <name evidence="10 12" type="primary">dxs</name>
    <name evidence="12" type="ORF">ISALK_09720</name>
</gene>
<protein>
    <recommendedName>
        <fullName evidence="10">1-deoxy-D-xylulose-5-phosphate synthase</fullName>
        <ecNumber evidence="10">2.2.1.7</ecNumber>
    </recommendedName>
    <alternativeName>
        <fullName evidence="10">1-deoxyxylulose-5-phosphate synthase</fullName>
        <shortName evidence="10">DXP synthase</shortName>
        <shortName evidence="10">DXPS</shortName>
    </alternativeName>
</protein>
<name>A0AA43XM45_9CLOT</name>
<evidence type="ECO:0000256" key="5">
    <source>
        <dbReference type="ARBA" id="ARBA00022723"/>
    </source>
</evidence>
<dbReference type="GO" id="GO:0016114">
    <property type="term" value="P:terpenoid biosynthetic process"/>
    <property type="evidence" value="ECO:0007669"/>
    <property type="project" value="UniProtKB-UniRule"/>
</dbReference>